<dbReference type="InterPro" id="IPR027417">
    <property type="entry name" value="P-loop_NTPase"/>
</dbReference>
<dbReference type="Gene3D" id="3.40.50.300">
    <property type="entry name" value="P-loop containing nucleotide triphosphate hydrolases"/>
    <property type="match status" value="2"/>
</dbReference>
<keyword evidence="3" id="KW-0677">Repeat</keyword>
<sequence length="304" mass="33660">MIHVSPKLSGADVGLSLTYSIQIVSVLNYIVLAVSEMEMNFVSVERIKEYTSLSSESSIKEYDGLSIYVYTYQAEWVLPSARPPQNWPHAGNVVFQGYATRYRDGLDLVLKGIHCNISSGEKIGIVGRTGAGKSSLTLSLFRLIEGAGGNIYIDGVRISDLGLHDLRSRITILPQEPVIFSGTLRSNLDPEDKFTDEHVGQRQLVCLGRALLNKTKILILDEATAAVDMETDELIQNTIRTEFKECTVLSIAHRLNTIMDYDRVMVLDKGKIVEMDSPATLLLNPQGVFYGMAKDARLVPDTTM</sequence>
<keyword evidence="4" id="KW-0547">Nucleotide-binding</keyword>
<dbReference type="Proteomes" id="UP001217089">
    <property type="component" value="Unassembled WGS sequence"/>
</dbReference>
<dbReference type="InterPro" id="IPR003439">
    <property type="entry name" value="ABC_transporter-like_ATP-bd"/>
</dbReference>
<evidence type="ECO:0000259" key="8">
    <source>
        <dbReference type="PROSITE" id="PS50893"/>
    </source>
</evidence>
<keyword evidence="7" id="KW-0472">Membrane</keyword>
<evidence type="ECO:0000313" key="10">
    <source>
        <dbReference type="Proteomes" id="UP001217089"/>
    </source>
</evidence>
<accession>A0ABQ9F2N0</accession>
<evidence type="ECO:0000256" key="6">
    <source>
        <dbReference type="ARBA" id="ARBA00022989"/>
    </source>
</evidence>
<gene>
    <name evidence="9" type="ORF">KUTeg_011001</name>
</gene>
<dbReference type="InterPro" id="IPR003593">
    <property type="entry name" value="AAA+_ATPase"/>
</dbReference>
<dbReference type="EMBL" id="JARBDR010000496">
    <property type="protein sequence ID" value="KAJ8311646.1"/>
    <property type="molecule type" value="Genomic_DNA"/>
</dbReference>
<evidence type="ECO:0000256" key="4">
    <source>
        <dbReference type="ARBA" id="ARBA00022741"/>
    </source>
</evidence>
<dbReference type="Pfam" id="PF00005">
    <property type="entry name" value="ABC_tran"/>
    <property type="match status" value="1"/>
</dbReference>
<dbReference type="InterPro" id="IPR050173">
    <property type="entry name" value="ABC_transporter_C-like"/>
</dbReference>
<reference evidence="9 10" key="1">
    <citation type="submission" date="2022-12" db="EMBL/GenBank/DDBJ databases">
        <title>Chromosome-level genome of Tegillarca granosa.</title>
        <authorList>
            <person name="Kim J."/>
        </authorList>
    </citation>
    <scope>NUCLEOTIDE SEQUENCE [LARGE SCALE GENOMIC DNA]</scope>
    <source>
        <strain evidence="9">Teg-2019</strain>
        <tissue evidence="9">Adductor muscle</tissue>
    </source>
</reference>
<dbReference type="CDD" id="cd03244">
    <property type="entry name" value="ABCC_MRP_domain2"/>
    <property type="match status" value="1"/>
</dbReference>
<dbReference type="PANTHER" id="PTHR24223:SF443">
    <property type="entry name" value="MULTIDRUG-RESISTANCE LIKE PROTEIN 1, ISOFORM I"/>
    <property type="match status" value="1"/>
</dbReference>
<feature type="domain" description="ABC transporter" evidence="8">
    <location>
        <begin position="88"/>
        <end position="294"/>
    </location>
</feature>
<evidence type="ECO:0000256" key="1">
    <source>
        <dbReference type="ARBA" id="ARBA00004128"/>
    </source>
</evidence>
<evidence type="ECO:0000313" key="9">
    <source>
        <dbReference type="EMBL" id="KAJ8311646.1"/>
    </source>
</evidence>
<evidence type="ECO:0000256" key="3">
    <source>
        <dbReference type="ARBA" id="ARBA00022737"/>
    </source>
</evidence>
<dbReference type="SMART" id="SM00382">
    <property type="entry name" value="AAA"/>
    <property type="match status" value="1"/>
</dbReference>
<keyword evidence="5" id="KW-0067">ATP-binding</keyword>
<comment type="subcellular location">
    <subcellularLocation>
        <location evidence="1">Vacuole membrane</location>
        <topology evidence="1">Multi-pass membrane protein</topology>
    </subcellularLocation>
</comment>
<evidence type="ECO:0000256" key="5">
    <source>
        <dbReference type="ARBA" id="ARBA00022840"/>
    </source>
</evidence>
<evidence type="ECO:0000256" key="2">
    <source>
        <dbReference type="ARBA" id="ARBA00022692"/>
    </source>
</evidence>
<name>A0ABQ9F2N0_TEGGR</name>
<organism evidence="9 10">
    <name type="scientific">Tegillarca granosa</name>
    <name type="common">Malaysian cockle</name>
    <name type="synonym">Anadara granosa</name>
    <dbReference type="NCBI Taxonomy" id="220873"/>
    <lineage>
        <taxon>Eukaryota</taxon>
        <taxon>Metazoa</taxon>
        <taxon>Spiralia</taxon>
        <taxon>Lophotrochozoa</taxon>
        <taxon>Mollusca</taxon>
        <taxon>Bivalvia</taxon>
        <taxon>Autobranchia</taxon>
        <taxon>Pteriomorphia</taxon>
        <taxon>Arcoida</taxon>
        <taxon>Arcoidea</taxon>
        <taxon>Arcidae</taxon>
        <taxon>Tegillarca</taxon>
    </lineage>
</organism>
<evidence type="ECO:0000256" key="7">
    <source>
        <dbReference type="ARBA" id="ARBA00023136"/>
    </source>
</evidence>
<keyword evidence="6" id="KW-1133">Transmembrane helix</keyword>
<dbReference type="SUPFAM" id="SSF52540">
    <property type="entry name" value="P-loop containing nucleoside triphosphate hydrolases"/>
    <property type="match status" value="1"/>
</dbReference>
<dbReference type="PROSITE" id="PS50893">
    <property type="entry name" value="ABC_TRANSPORTER_2"/>
    <property type="match status" value="1"/>
</dbReference>
<protein>
    <recommendedName>
        <fullName evidence="8">ABC transporter domain-containing protein</fullName>
    </recommendedName>
</protein>
<keyword evidence="2" id="KW-0812">Transmembrane</keyword>
<dbReference type="PANTHER" id="PTHR24223">
    <property type="entry name" value="ATP-BINDING CASSETTE SUB-FAMILY C"/>
    <property type="match status" value="1"/>
</dbReference>
<dbReference type="InterPro" id="IPR036640">
    <property type="entry name" value="ABC1_TM_sf"/>
</dbReference>
<comment type="caution">
    <text evidence="9">The sequence shown here is derived from an EMBL/GenBank/DDBJ whole genome shotgun (WGS) entry which is preliminary data.</text>
</comment>
<keyword evidence="10" id="KW-1185">Reference proteome</keyword>
<proteinExistence type="predicted"/>
<dbReference type="Gene3D" id="1.20.1560.10">
    <property type="entry name" value="ABC transporter type 1, transmembrane domain"/>
    <property type="match status" value="1"/>
</dbReference>